<keyword evidence="4 7" id="KW-0812">Transmembrane</keyword>
<protein>
    <recommendedName>
        <fullName evidence="10">Fusaric acid resistance protein</fullName>
    </recommendedName>
</protein>
<gene>
    <name evidence="8" type="ORF">ABT57_14320</name>
</gene>
<feature type="transmembrane region" description="Helical" evidence="7">
    <location>
        <begin position="20"/>
        <end position="43"/>
    </location>
</feature>
<dbReference type="PANTHER" id="PTHR30509">
    <property type="entry name" value="P-HYDROXYBENZOIC ACID EFFLUX PUMP SUBUNIT-RELATED"/>
    <property type="match status" value="1"/>
</dbReference>
<dbReference type="RefSeq" id="WP_047885908.1">
    <property type="nucleotide sequence ID" value="NZ_CP071326.1"/>
</dbReference>
<evidence type="ECO:0000256" key="3">
    <source>
        <dbReference type="ARBA" id="ARBA00022475"/>
    </source>
</evidence>
<organism evidence="8 9">
    <name type="scientific">Photobacterium ganghwense</name>
    <dbReference type="NCBI Taxonomy" id="320778"/>
    <lineage>
        <taxon>Bacteria</taxon>
        <taxon>Pseudomonadati</taxon>
        <taxon>Pseudomonadota</taxon>
        <taxon>Gammaproteobacteria</taxon>
        <taxon>Vibrionales</taxon>
        <taxon>Vibrionaceae</taxon>
        <taxon>Photobacterium</taxon>
    </lineage>
</organism>
<feature type="transmembrane region" description="Helical" evidence="7">
    <location>
        <begin position="401"/>
        <end position="419"/>
    </location>
</feature>
<evidence type="ECO:0008006" key="10">
    <source>
        <dbReference type="Google" id="ProtNLM"/>
    </source>
</evidence>
<dbReference type="PANTHER" id="PTHR30509:SF9">
    <property type="entry name" value="MULTIDRUG RESISTANCE PROTEIN MDTO"/>
    <property type="match status" value="1"/>
</dbReference>
<feature type="transmembrane region" description="Helical" evidence="7">
    <location>
        <begin position="425"/>
        <end position="443"/>
    </location>
</feature>
<dbReference type="Proteomes" id="UP000035909">
    <property type="component" value="Unassembled WGS sequence"/>
</dbReference>
<evidence type="ECO:0000256" key="7">
    <source>
        <dbReference type="SAM" id="Phobius"/>
    </source>
</evidence>
<dbReference type="AlphaFoldDB" id="A0A0J1H8F9"/>
<feature type="transmembrane region" description="Helical" evidence="7">
    <location>
        <begin position="472"/>
        <end position="495"/>
    </location>
</feature>
<reference evidence="8 9" key="1">
    <citation type="submission" date="2015-05" db="EMBL/GenBank/DDBJ databases">
        <title>Photobacterium galathea sp. nov.</title>
        <authorList>
            <person name="Machado H."/>
            <person name="Gram L."/>
        </authorList>
    </citation>
    <scope>NUCLEOTIDE SEQUENCE [LARGE SCALE GENOMIC DNA]</scope>
    <source>
        <strain evidence="8 9">DSM 22954</strain>
    </source>
</reference>
<evidence type="ECO:0000256" key="1">
    <source>
        <dbReference type="ARBA" id="ARBA00004651"/>
    </source>
</evidence>
<accession>A0A0J1H8F9</accession>
<dbReference type="GO" id="GO:0005886">
    <property type="term" value="C:plasma membrane"/>
    <property type="evidence" value="ECO:0007669"/>
    <property type="project" value="UniProtKB-SubCell"/>
</dbReference>
<feature type="transmembrane region" description="Helical" evidence="7">
    <location>
        <begin position="346"/>
        <end position="367"/>
    </location>
</feature>
<keyword evidence="2" id="KW-0813">Transport</keyword>
<evidence type="ECO:0000313" key="8">
    <source>
        <dbReference type="EMBL" id="KLV08015.1"/>
    </source>
</evidence>
<evidence type="ECO:0000256" key="4">
    <source>
        <dbReference type="ARBA" id="ARBA00022692"/>
    </source>
</evidence>
<dbReference type="OrthoDB" id="9807111at2"/>
<dbReference type="PATRIC" id="fig|320778.3.peg.3114"/>
<keyword evidence="9" id="KW-1185">Reference proteome</keyword>
<evidence type="ECO:0000256" key="2">
    <source>
        <dbReference type="ARBA" id="ARBA00022448"/>
    </source>
</evidence>
<name>A0A0J1H8F9_9GAMM</name>
<evidence type="ECO:0000313" key="9">
    <source>
        <dbReference type="Proteomes" id="UP000035909"/>
    </source>
</evidence>
<comment type="caution">
    <text evidence="8">The sequence shown here is derived from an EMBL/GenBank/DDBJ whole genome shotgun (WGS) entry which is preliminary data.</text>
</comment>
<feature type="transmembrane region" description="Helical" evidence="7">
    <location>
        <begin position="138"/>
        <end position="157"/>
    </location>
</feature>
<keyword evidence="3" id="KW-1003">Cell membrane</keyword>
<dbReference type="GO" id="GO:0022857">
    <property type="term" value="F:transmembrane transporter activity"/>
    <property type="evidence" value="ECO:0007669"/>
    <property type="project" value="InterPro"/>
</dbReference>
<keyword evidence="6 7" id="KW-0472">Membrane</keyword>
<feature type="transmembrane region" description="Helical" evidence="7">
    <location>
        <begin position="107"/>
        <end position="126"/>
    </location>
</feature>
<keyword evidence="5 7" id="KW-1133">Transmembrane helix</keyword>
<evidence type="ECO:0000256" key="6">
    <source>
        <dbReference type="ARBA" id="ARBA00023136"/>
    </source>
</evidence>
<dbReference type="InterPro" id="IPR006726">
    <property type="entry name" value="PHBA_efflux_AaeB/fusaric-R"/>
</dbReference>
<comment type="subcellular location">
    <subcellularLocation>
        <location evidence="1">Cell membrane</location>
        <topology evidence="1">Multi-pass membrane protein</topology>
    </subcellularLocation>
</comment>
<feature type="transmembrane region" description="Helical" evidence="7">
    <location>
        <begin position="55"/>
        <end position="75"/>
    </location>
</feature>
<sequence length="646" mass="72183">MNITRQQWLFAAKIYVSAMLAYFVAVEIGLTNPYWAMVTCCVLSNPLSGAVRARATYRFAGTLFAGLISLLLSAWLASEPFILVIVTGLVASTILALSFADRTPRAYSLQLAGVTIMLVLVAYIGQPEHMFTMVVTRVVEICIGILSVTFVDTLFFPGTTQPMIQSRVDNWVRDLKTWRDDCLAGITDHSTDADRLAVLNDVSSLSLLVSTIKRDHAVNRQTRQAVIALQSQIMKMIPTISALGHAIHNLSSETRERLLPSLESLKTHSGALEVQPIKIPSEVYHQSSPWEKLVLNRIQLLLNQHIQDWEYVTAFQRLMEDKPIHGFMRYAAMKAKAFPLPPDTGLMSRMFVGILLTYSLLSAVWYLTGWTQGPNLVLLGVVAISFFGASDEPGIAITQFGRFAFISTFTAFILGYLLLPMANNQTSFLVIMAAFMLPMGIWASRSPLAVLVLALSLSNINFQNHYSPFDIGFFLESSVATLTGIFVAFVAVALCRRWGAQHALHQLLKREQKDQQALTHRFDDVAIENYVIRSLDRMALQLSRLDATLGKDSLILLTQLRANIITAKLRQLMSSEHSMPSTLQPLLQNLSQHRDSQSQLTDELLRQIDLNIQRANHENQTDVLHLLTGLRIALYPTAPHWKPSYA</sequence>
<dbReference type="EMBL" id="LDOU01000015">
    <property type="protein sequence ID" value="KLV08015.1"/>
    <property type="molecule type" value="Genomic_DNA"/>
</dbReference>
<dbReference type="Pfam" id="PF04632">
    <property type="entry name" value="FUSC"/>
    <property type="match status" value="1"/>
</dbReference>
<evidence type="ECO:0000256" key="5">
    <source>
        <dbReference type="ARBA" id="ARBA00022989"/>
    </source>
</evidence>
<dbReference type="STRING" id="320778.ABT57_14320"/>
<feature type="transmembrane region" description="Helical" evidence="7">
    <location>
        <begin position="81"/>
        <end position="100"/>
    </location>
</feature>
<proteinExistence type="predicted"/>